<dbReference type="PANTHER" id="PTHR42944:SF1">
    <property type="entry name" value="ADENINE DNA GLYCOSYLASE"/>
    <property type="match status" value="1"/>
</dbReference>
<dbReference type="CDD" id="cd00056">
    <property type="entry name" value="ENDO3c"/>
    <property type="match status" value="1"/>
</dbReference>
<gene>
    <name evidence="16" type="primary">mutY</name>
    <name evidence="16" type="ORF">EC580_04970</name>
</gene>
<proteinExistence type="inferred from homology"/>
<comment type="catalytic activity">
    <reaction evidence="1 14">
        <text>Hydrolyzes free adenine bases from 7,8-dihydro-8-oxoguanine:adenine mismatched double-stranded DNA, leaving an apurinic site.</text>
        <dbReference type="EC" id="3.2.2.31"/>
    </reaction>
</comment>
<reference evidence="16" key="1">
    <citation type="submission" date="2018-10" db="EMBL/GenBank/DDBJ databases">
        <title>Acidithiobacillus sulfuriphilus sp. nov.: an extremely acidophilic sulfur-oxidizing chemolithotroph isolated from a neutral pH environment.</title>
        <authorList>
            <person name="Falagan C."/>
            <person name="Moya-Beltran A."/>
            <person name="Quatrini R."/>
            <person name="Johnson D.B."/>
        </authorList>
    </citation>
    <scope>NUCLEOTIDE SEQUENCE [LARGE SCALE GENOMIC DNA]</scope>
    <source>
        <strain evidence="16">CJ-2</strain>
    </source>
</reference>
<evidence type="ECO:0000256" key="13">
    <source>
        <dbReference type="ARBA" id="ARBA00023295"/>
    </source>
</evidence>
<dbReference type="Gene3D" id="1.10.1670.10">
    <property type="entry name" value="Helix-hairpin-Helix base-excision DNA repair enzymes (C-terminal)"/>
    <property type="match status" value="1"/>
</dbReference>
<dbReference type="Pfam" id="PF00730">
    <property type="entry name" value="HhH-GPD"/>
    <property type="match status" value="1"/>
</dbReference>
<evidence type="ECO:0000256" key="4">
    <source>
        <dbReference type="ARBA" id="ARBA00012045"/>
    </source>
</evidence>
<name>A0A3M8RDZ3_9PROT</name>
<dbReference type="InterPro" id="IPR004035">
    <property type="entry name" value="Endouclease-III_FeS-bd_BS"/>
</dbReference>
<dbReference type="GO" id="GO:0046872">
    <property type="term" value="F:metal ion binding"/>
    <property type="evidence" value="ECO:0007669"/>
    <property type="project" value="UniProtKB-UniRule"/>
</dbReference>
<sequence length="353" mass="39517">MPPLAAPLLRWYAGRGRHDLPWRQTRDPYRLWLAEIMLQQTRVESVKPYYARFLARFPNWQALASAPQDEVLALWSGLGYYARARNAQVTARIVVEQHQGRFPDTMAAATALPGIGRSTAAAVLASAYGQGQAILDANARRILIRYHAIAADPQQQRTLQTLWSLAESHTPAAAHDYNQAIQDLGALCCTPRRPLCGQCPLQNGCQARRQGSSDTLPRRREKAQKPERQVWFALIDDGTGRILLEKQPQEGIWGGLWSLPQWPRGDETAAVALQTFSRTSGLSLRHRATGPEQRHAFTHFTLHFQCIEAALQSTELRAPAQEQRWCTIAQAAERGLPAPVRRLLALFSSKRIG</sequence>
<accession>A0A3M8RDZ3</accession>
<evidence type="ECO:0000313" key="16">
    <source>
        <dbReference type="EMBL" id="RNF65932.1"/>
    </source>
</evidence>
<dbReference type="RefSeq" id="WP_123102774.1">
    <property type="nucleotide sequence ID" value="NZ_CP127527.1"/>
</dbReference>
<evidence type="ECO:0000256" key="7">
    <source>
        <dbReference type="ARBA" id="ARBA00022723"/>
    </source>
</evidence>
<dbReference type="GO" id="GO:0034039">
    <property type="term" value="F:8-oxo-7,8-dihydroguanine DNA N-glycosylase activity"/>
    <property type="evidence" value="ECO:0007669"/>
    <property type="project" value="TreeGrafter"/>
</dbReference>
<evidence type="ECO:0000256" key="8">
    <source>
        <dbReference type="ARBA" id="ARBA00022763"/>
    </source>
</evidence>
<dbReference type="FunFam" id="1.10.340.30:FF:000002">
    <property type="entry name" value="Adenine DNA glycosylase"/>
    <property type="match status" value="1"/>
</dbReference>
<dbReference type="EMBL" id="RIZI01000143">
    <property type="protein sequence ID" value="RNF65932.1"/>
    <property type="molecule type" value="Genomic_DNA"/>
</dbReference>
<dbReference type="InterPro" id="IPR023170">
    <property type="entry name" value="HhH_base_excis_C"/>
</dbReference>
<dbReference type="InterPro" id="IPR029119">
    <property type="entry name" value="MutY_C"/>
</dbReference>
<feature type="domain" description="HhH-GPD" evidence="15">
    <location>
        <begin position="37"/>
        <end position="187"/>
    </location>
</feature>
<evidence type="ECO:0000256" key="2">
    <source>
        <dbReference type="ARBA" id="ARBA00002933"/>
    </source>
</evidence>
<evidence type="ECO:0000259" key="15">
    <source>
        <dbReference type="SMART" id="SM00478"/>
    </source>
</evidence>
<keyword evidence="7" id="KW-0479">Metal-binding</keyword>
<keyword evidence="10 14" id="KW-0408">Iron</keyword>
<dbReference type="GO" id="GO:0035485">
    <property type="term" value="F:adenine/guanine mispair binding"/>
    <property type="evidence" value="ECO:0007669"/>
    <property type="project" value="TreeGrafter"/>
</dbReference>
<comment type="caution">
    <text evidence="16">The sequence shown here is derived from an EMBL/GenBank/DDBJ whole genome shotgun (WGS) entry which is preliminary data.</text>
</comment>
<evidence type="ECO:0000256" key="12">
    <source>
        <dbReference type="ARBA" id="ARBA00023204"/>
    </source>
</evidence>
<evidence type="ECO:0000256" key="9">
    <source>
        <dbReference type="ARBA" id="ARBA00022801"/>
    </source>
</evidence>
<dbReference type="InterPro" id="IPR005760">
    <property type="entry name" value="A/G_AdeGlyc_MutY"/>
</dbReference>
<dbReference type="GO" id="GO:0000701">
    <property type="term" value="F:purine-specific mismatch base pair DNA N-glycosylase activity"/>
    <property type="evidence" value="ECO:0007669"/>
    <property type="project" value="UniProtKB-EC"/>
</dbReference>
<dbReference type="GO" id="GO:0006298">
    <property type="term" value="P:mismatch repair"/>
    <property type="evidence" value="ECO:0007669"/>
    <property type="project" value="TreeGrafter"/>
</dbReference>
<dbReference type="InterPro" id="IPR015797">
    <property type="entry name" value="NUDIX_hydrolase-like_dom_sf"/>
</dbReference>
<keyword evidence="13 14" id="KW-0326">Glycosidase</keyword>
<dbReference type="Gene3D" id="1.10.340.30">
    <property type="entry name" value="Hypothetical protein, domain 2"/>
    <property type="match status" value="1"/>
</dbReference>
<comment type="similarity">
    <text evidence="3 14">Belongs to the Nth/MutY family.</text>
</comment>
<dbReference type="OrthoDB" id="5289036at2"/>
<dbReference type="SUPFAM" id="SSF48150">
    <property type="entry name" value="DNA-glycosylase"/>
    <property type="match status" value="1"/>
</dbReference>
<organism evidence="16">
    <name type="scientific">Acidithiobacillus sulfuriphilus</name>
    <dbReference type="NCBI Taxonomy" id="1867749"/>
    <lineage>
        <taxon>Bacteria</taxon>
        <taxon>Pseudomonadati</taxon>
        <taxon>Pseudomonadota</taxon>
        <taxon>Acidithiobacillia</taxon>
        <taxon>Acidithiobacillales</taxon>
        <taxon>Acidithiobacillaceae</taxon>
        <taxon>Acidithiobacillus</taxon>
    </lineage>
</organism>
<comment type="cofactor">
    <cofactor evidence="14">
        <name>[4Fe-4S] cluster</name>
        <dbReference type="ChEBI" id="CHEBI:49883"/>
    </cofactor>
    <text evidence="14">Binds 1 [4Fe-4S] cluster.</text>
</comment>
<dbReference type="NCBIfam" id="TIGR01084">
    <property type="entry name" value="mutY"/>
    <property type="match status" value="1"/>
</dbReference>
<evidence type="ECO:0000256" key="3">
    <source>
        <dbReference type="ARBA" id="ARBA00008343"/>
    </source>
</evidence>
<dbReference type="EC" id="3.2.2.31" evidence="4 14"/>
<evidence type="ECO:0000256" key="11">
    <source>
        <dbReference type="ARBA" id="ARBA00023014"/>
    </source>
</evidence>
<dbReference type="GO" id="GO:0032357">
    <property type="term" value="F:oxidized purine DNA binding"/>
    <property type="evidence" value="ECO:0007669"/>
    <property type="project" value="TreeGrafter"/>
</dbReference>
<evidence type="ECO:0000256" key="14">
    <source>
        <dbReference type="RuleBase" id="RU365096"/>
    </source>
</evidence>
<dbReference type="SMART" id="SM00525">
    <property type="entry name" value="FES"/>
    <property type="match status" value="1"/>
</dbReference>
<evidence type="ECO:0000256" key="6">
    <source>
        <dbReference type="ARBA" id="ARBA00022485"/>
    </source>
</evidence>
<dbReference type="PROSITE" id="PS00764">
    <property type="entry name" value="ENDONUCLEASE_III_1"/>
    <property type="match status" value="1"/>
</dbReference>
<keyword evidence="12" id="KW-0234">DNA repair</keyword>
<dbReference type="CDD" id="cd03431">
    <property type="entry name" value="NUDIX_DNA_Glycosylase_C-MutY"/>
    <property type="match status" value="1"/>
</dbReference>
<dbReference type="SUPFAM" id="SSF55811">
    <property type="entry name" value="Nudix"/>
    <property type="match status" value="1"/>
</dbReference>
<keyword evidence="9" id="KW-0378">Hydrolase</keyword>
<dbReference type="InterPro" id="IPR011257">
    <property type="entry name" value="DNA_glycosylase"/>
</dbReference>
<dbReference type="Gene3D" id="3.90.79.10">
    <property type="entry name" value="Nucleoside Triphosphate Pyrophosphohydrolase"/>
    <property type="match status" value="1"/>
</dbReference>
<dbReference type="Pfam" id="PF10576">
    <property type="entry name" value="EndIII_4Fe-2S"/>
    <property type="match status" value="1"/>
</dbReference>
<keyword evidence="11" id="KW-0411">Iron-sulfur</keyword>
<dbReference type="InterPro" id="IPR044298">
    <property type="entry name" value="MIG/MutY"/>
</dbReference>
<dbReference type="GO" id="GO:0006284">
    <property type="term" value="P:base-excision repair"/>
    <property type="evidence" value="ECO:0007669"/>
    <property type="project" value="UniProtKB-UniRule"/>
</dbReference>
<keyword evidence="8 14" id="KW-0227">DNA damage</keyword>
<protein>
    <recommendedName>
        <fullName evidence="5 14">Adenine DNA glycosylase</fullName>
        <ecNumber evidence="4 14">3.2.2.31</ecNumber>
    </recommendedName>
</protein>
<dbReference type="Pfam" id="PF14815">
    <property type="entry name" value="NUDIX_4"/>
    <property type="match status" value="1"/>
</dbReference>
<evidence type="ECO:0000256" key="5">
    <source>
        <dbReference type="ARBA" id="ARBA00022023"/>
    </source>
</evidence>
<evidence type="ECO:0000256" key="1">
    <source>
        <dbReference type="ARBA" id="ARBA00000843"/>
    </source>
</evidence>
<dbReference type="InterPro" id="IPR003651">
    <property type="entry name" value="Endonuclease3_FeS-loop_motif"/>
</dbReference>
<comment type="function">
    <text evidence="2">Adenine glycosylase active on G-A mispairs. MutY also corrects error-prone DNA synthesis past GO lesions which are due to the oxidatively damaged form of guanine: 7,8-dihydro-8-oxoguanine (8-oxo-dGTP).</text>
</comment>
<keyword evidence="6" id="KW-0004">4Fe-4S</keyword>
<evidence type="ECO:0000256" key="10">
    <source>
        <dbReference type="ARBA" id="ARBA00023004"/>
    </source>
</evidence>
<dbReference type="PANTHER" id="PTHR42944">
    <property type="entry name" value="ADENINE DNA GLYCOSYLASE"/>
    <property type="match status" value="1"/>
</dbReference>
<dbReference type="SMART" id="SM00478">
    <property type="entry name" value="ENDO3c"/>
    <property type="match status" value="1"/>
</dbReference>
<dbReference type="AlphaFoldDB" id="A0A3M8RDZ3"/>
<dbReference type="InterPro" id="IPR003265">
    <property type="entry name" value="HhH-GPD_domain"/>
</dbReference>
<dbReference type="GO" id="GO:0051539">
    <property type="term" value="F:4 iron, 4 sulfur cluster binding"/>
    <property type="evidence" value="ECO:0007669"/>
    <property type="project" value="UniProtKB-UniRule"/>
</dbReference>